<dbReference type="eggNOG" id="ENOG502TIZM">
    <property type="taxonomic scope" value="Eukaryota"/>
</dbReference>
<evidence type="ECO:0000313" key="4">
    <source>
        <dbReference type="Proteomes" id="UP000008068"/>
    </source>
</evidence>
<proteinExistence type="predicted"/>
<dbReference type="InParanoid" id="G0MTT7"/>
<gene>
    <name evidence="3" type="ORF">CAEBREN_09668</name>
</gene>
<organism evidence="4">
    <name type="scientific">Caenorhabditis brenneri</name>
    <name type="common">Nematode worm</name>
    <dbReference type="NCBI Taxonomy" id="135651"/>
    <lineage>
        <taxon>Eukaryota</taxon>
        <taxon>Metazoa</taxon>
        <taxon>Ecdysozoa</taxon>
        <taxon>Nematoda</taxon>
        <taxon>Chromadorea</taxon>
        <taxon>Rhabditida</taxon>
        <taxon>Rhabditina</taxon>
        <taxon>Rhabditomorpha</taxon>
        <taxon>Rhabditoidea</taxon>
        <taxon>Rhabditidae</taxon>
        <taxon>Peloderinae</taxon>
        <taxon>Caenorhabditis</taxon>
    </lineage>
</organism>
<dbReference type="AlphaFoldDB" id="G0MTT7"/>
<evidence type="ECO:0000313" key="3">
    <source>
        <dbReference type="EMBL" id="EGT43767.1"/>
    </source>
</evidence>
<sequence length="197" mass="21982">MNLIGLASPLDRYSSLFRFNGEGNVKIIEDPSQSMIIGNNELFWDGHYRPTPGRPIHCAMKLAAKDFPLGEFRYLNGSTPHALHYSCPFGSRCVRLTCVDESFWIPATVSLCMLALFVGCIFKVFCVEPNEDRHKEYELALQPQAPVFITIDKVAEDEPMEEIVPVDPSLLNTDAMATLVIHPSCNVTVSVGENPHK</sequence>
<keyword evidence="4" id="KW-1185">Reference proteome</keyword>
<reference evidence="4" key="1">
    <citation type="submission" date="2011-07" db="EMBL/GenBank/DDBJ databases">
        <authorList>
            <consortium name="Caenorhabditis brenneri Sequencing and Analysis Consortium"/>
            <person name="Wilson R.K."/>
        </authorList>
    </citation>
    <scope>NUCLEOTIDE SEQUENCE [LARGE SCALE GENOMIC DNA]</scope>
    <source>
        <strain evidence="4">PB2801</strain>
    </source>
</reference>
<evidence type="ECO:0000256" key="1">
    <source>
        <dbReference type="SAM" id="Phobius"/>
    </source>
</evidence>
<keyword evidence="1" id="KW-0812">Transmembrane</keyword>
<dbReference type="PANTHER" id="PTHR47520:SF2">
    <property type="entry name" value="CX DOMAIN-CONTAINING PROTEIN"/>
    <property type="match status" value="1"/>
</dbReference>
<dbReference type="PANTHER" id="PTHR47520">
    <property type="entry name" value="CX DOMAIN-CONTAINING PROTEIN-RELATED"/>
    <property type="match status" value="1"/>
</dbReference>
<keyword evidence="1" id="KW-1133">Transmembrane helix</keyword>
<feature type="domain" description="CX" evidence="2">
    <location>
        <begin position="43"/>
        <end position="99"/>
    </location>
</feature>
<evidence type="ECO:0000259" key="2">
    <source>
        <dbReference type="Pfam" id="PF01705"/>
    </source>
</evidence>
<feature type="transmembrane region" description="Helical" evidence="1">
    <location>
        <begin position="103"/>
        <end position="125"/>
    </location>
</feature>
<keyword evidence="1" id="KW-0472">Membrane</keyword>
<dbReference type="STRING" id="135651.G0MTT7"/>
<dbReference type="OrthoDB" id="10588661at2759"/>
<dbReference type="Pfam" id="PF01705">
    <property type="entry name" value="CX"/>
    <property type="match status" value="1"/>
</dbReference>
<dbReference type="HOGENOM" id="CLU_1385284_0_0_1"/>
<dbReference type="FunCoup" id="G0MTT7">
    <property type="interactions" value="1899"/>
</dbReference>
<name>G0MTT7_CAEBE</name>
<dbReference type="EMBL" id="GL379811">
    <property type="protein sequence ID" value="EGT43767.1"/>
    <property type="molecule type" value="Genomic_DNA"/>
</dbReference>
<accession>G0MTT7</accession>
<dbReference type="InterPro" id="IPR002619">
    <property type="entry name" value="CX"/>
</dbReference>
<dbReference type="Proteomes" id="UP000008068">
    <property type="component" value="Unassembled WGS sequence"/>
</dbReference>
<protein>
    <recommendedName>
        <fullName evidence="2">CX domain-containing protein</fullName>
    </recommendedName>
</protein>